<evidence type="ECO:0000313" key="20">
    <source>
        <dbReference type="Proteomes" id="UP000445000"/>
    </source>
</evidence>
<keyword evidence="5 15" id="KW-0349">Heme</keyword>
<dbReference type="InterPro" id="IPR036257">
    <property type="entry name" value="Cyt_c_oxidase_su2_TM_sf"/>
</dbReference>
<comment type="catalytic activity">
    <reaction evidence="14">
        <text>4 Fe(II)-[cytochrome c] + O2 + 8 H(+)(in) = 4 Fe(III)-[cytochrome c] + 2 H2O + 4 H(+)(out)</text>
        <dbReference type="Rhea" id="RHEA:11436"/>
        <dbReference type="Rhea" id="RHEA-COMP:10350"/>
        <dbReference type="Rhea" id="RHEA-COMP:14399"/>
        <dbReference type="ChEBI" id="CHEBI:15377"/>
        <dbReference type="ChEBI" id="CHEBI:15378"/>
        <dbReference type="ChEBI" id="CHEBI:15379"/>
        <dbReference type="ChEBI" id="CHEBI:29033"/>
        <dbReference type="ChEBI" id="CHEBI:29034"/>
        <dbReference type="EC" id="7.1.1.9"/>
    </reaction>
</comment>
<protein>
    <recommendedName>
        <fullName evidence="3">cytochrome-c oxidase</fullName>
        <ecNumber evidence="3">7.1.1.9</ecNumber>
    </recommendedName>
</protein>
<dbReference type="AlphaFoldDB" id="A0A829Y5E8"/>
<dbReference type="InterPro" id="IPR045187">
    <property type="entry name" value="CcO_II"/>
</dbReference>
<dbReference type="InterPro" id="IPR009056">
    <property type="entry name" value="Cyt_c-like_dom"/>
</dbReference>
<evidence type="ECO:0000256" key="6">
    <source>
        <dbReference type="ARBA" id="ARBA00022692"/>
    </source>
</evidence>
<comment type="subcellular location">
    <subcellularLocation>
        <location evidence="1">Membrane</location>
        <topology evidence="1">Multi-pass membrane protein</topology>
    </subcellularLocation>
</comment>
<dbReference type="GO" id="GO:0004129">
    <property type="term" value="F:cytochrome-c oxidase activity"/>
    <property type="evidence" value="ECO:0007669"/>
    <property type="project" value="UniProtKB-EC"/>
</dbReference>
<evidence type="ECO:0000256" key="16">
    <source>
        <dbReference type="SAM" id="Phobius"/>
    </source>
</evidence>
<dbReference type="SUPFAM" id="SSF46626">
    <property type="entry name" value="Cytochrome c"/>
    <property type="match status" value="2"/>
</dbReference>
<keyword evidence="7 15" id="KW-0479">Metal-binding</keyword>
<keyword evidence="4" id="KW-0813">Transport</keyword>
<evidence type="ECO:0000256" key="14">
    <source>
        <dbReference type="ARBA" id="ARBA00047816"/>
    </source>
</evidence>
<dbReference type="Gene3D" id="1.10.760.10">
    <property type="entry name" value="Cytochrome c-like domain"/>
    <property type="match status" value="2"/>
</dbReference>
<dbReference type="InterPro" id="IPR008972">
    <property type="entry name" value="Cupredoxin"/>
</dbReference>
<keyword evidence="6 16" id="KW-0812">Transmembrane</keyword>
<keyword evidence="20" id="KW-1185">Reference proteome</keyword>
<dbReference type="SUPFAM" id="SSF49503">
    <property type="entry name" value="Cupredoxins"/>
    <property type="match status" value="1"/>
</dbReference>
<comment type="similarity">
    <text evidence="2">Belongs to the cytochrome c oxidase subunit 2 family.</text>
</comment>
<evidence type="ECO:0000256" key="3">
    <source>
        <dbReference type="ARBA" id="ARBA00012949"/>
    </source>
</evidence>
<dbReference type="InterPro" id="IPR036909">
    <property type="entry name" value="Cyt_c-like_dom_sf"/>
</dbReference>
<dbReference type="EMBL" id="BLJN01000001">
    <property type="protein sequence ID" value="GFE78379.1"/>
    <property type="molecule type" value="Genomic_DNA"/>
</dbReference>
<evidence type="ECO:0000256" key="4">
    <source>
        <dbReference type="ARBA" id="ARBA00022448"/>
    </source>
</evidence>
<feature type="transmembrane region" description="Helical" evidence="16">
    <location>
        <begin position="41"/>
        <end position="62"/>
    </location>
</feature>
<feature type="transmembrane region" description="Helical" evidence="16">
    <location>
        <begin position="83"/>
        <end position="105"/>
    </location>
</feature>
<dbReference type="InterPro" id="IPR001505">
    <property type="entry name" value="Copper_CuA"/>
</dbReference>
<dbReference type="PROSITE" id="PS00078">
    <property type="entry name" value="COX2"/>
    <property type="match status" value="1"/>
</dbReference>
<evidence type="ECO:0000256" key="9">
    <source>
        <dbReference type="ARBA" id="ARBA00022982"/>
    </source>
</evidence>
<evidence type="ECO:0000256" key="15">
    <source>
        <dbReference type="PROSITE-ProRule" id="PRU00433"/>
    </source>
</evidence>
<dbReference type="Gene3D" id="1.10.287.90">
    <property type="match status" value="1"/>
</dbReference>
<keyword evidence="10 16" id="KW-1133">Transmembrane helix</keyword>
<reference evidence="20" key="1">
    <citation type="submission" date="2020-01" db="EMBL/GenBank/DDBJ databases">
        <title>'Steroidobacter agaridevorans' sp. nov., agar-degrading bacteria isolated from rhizosphere soils.</title>
        <authorList>
            <person name="Ikenaga M."/>
            <person name="Kataoka M."/>
            <person name="Murouchi A."/>
            <person name="Katsuragi S."/>
            <person name="Sakai M."/>
        </authorList>
    </citation>
    <scope>NUCLEOTIDE SEQUENCE [LARGE SCALE GENOMIC DNA]</scope>
    <source>
        <strain evidence="20">YU21-B</strain>
    </source>
</reference>
<dbReference type="PANTHER" id="PTHR22888">
    <property type="entry name" value="CYTOCHROME C OXIDASE, SUBUNIT II"/>
    <property type="match status" value="1"/>
</dbReference>
<dbReference type="Gene3D" id="2.60.40.420">
    <property type="entry name" value="Cupredoxins - blue copper proteins"/>
    <property type="match status" value="1"/>
</dbReference>
<evidence type="ECO:0000259" key="18">
    <source>
        <dbReference type="PROSITE" id="PS51007"/>
    </source>
</evidence>
<keyword evidence="11 15" id="KW-0408">Iron</keyword>
<dbReference type="Proteomes" id="UP000445000">
    <property type="component" value="Unassembled WGS sequence"/>
</dbReference>
<keyword evidence="8" id="KW-1278">Translocase</keyword>
<dbReference type="GO" id="GO:0042773">
    <property type="term" value="P:ATP synthesis coupled electron transport"/>
    <property type="evidence" value="ECO:0007669"/>
    <property type="project" value="TreeGrafter"/>
</dbReference>
<keyword evidence="12" id="KW-0186">Copper</keyword>
<dbReference type="PANTHER" id="PTHR22888:SF9">
    <property type="entry name" value="CYTOCHROME C OXIDASE SUBUNIT 2"/>
    <property type="match status" value="1"/>
</dbReference>
<evidence type="ECO:0000256" key="5">
    <source>
        <dbReference type="ARBA" id="ARBA00022617"/>
    </source>
</evidence>
<dbReference type="InterPro" id="IPR002429">
    <property type="entry name" value="CcO_II-like_C"/>
</dbReference>
<dbReference type="PROSITE" id="PS51007">
    <property type="entry name" value="CYTC"/>
    <property type="match status" value="2"/>
</dbReference>
<evidence type="ECO:0000256" key="1">
    <source>
        <dbReference type="ARBA" id="ARBA00004141"/>
    </source>
</evidence>
<organism evidence="19 20">
    <name type="scientific">Steroidobacter agaridevorans</name>
    <dbReference type="NCBI Taxonomy" id="2695856"/>
    <lineage>
        <taxon>Bacteria</taxon>
        <taxon>Pseudomonadati</taxon>
        <taxon>Pseudomonadota</taxon>
        <taxon>Gammaproteobacteria</taxon>
        <taxon>Steroidobacterales</taxon>
        <taxon>Steroidobacteraceae</taxon>
        <taxon>Steroidobacter</taxon>
    </lineage>
</organism>
<dbReference type="Pfam" id="PF00034">
    <property type="entry name" value="Cytochrom_C"/>
    <property type="match status" value="2"/>
</dbReference>
<dbReference type="GO" id="GO:0020037">
    <property type="term" value="F:heme binding"/>
    <property type="evidence" value="ECO:0007669"/>
    <property type="project" value="InterPro"/>
</dbReference>
<feature type="domain" description="Cytochrome oxidase subunit II copper A binding" evidence="17">
    <location>
        <begin position="112"/>
        <end position="254"/>
    </location>
</feature>
<evidence type="ECO:0000256" key="13">
    <source>
        <dbReference type="ARBA" id="ARBA00023136"/>
    </source>
</evidence>
<name>A0A829Y5E8_9GAMM</name>
<feature type="domain" description="Cytochrome c" evidence="18">
    <location>
        <begin position="267"/>
        <end position="354"/>
    </location>
</feature>
<accession>A0A829Y5E8</accession>
<dbReference type="PROSITE" id="PS50857">
    <property type="entry name" value="COX2_CUA"/>
    <property type="match status" value="1"/>
</dbReference>
<sequence>MLIAIALIVLVVATVLFHFLSPWYFTPIASNWDTVDATVDVTFWVTGVVFVAVNLFLAYCIIRYRHRKGNKAHYEPENKKLEWWLTGITSVGIAAMLAPGLSVWAKFVTVPEDAAAVEVLGQQWAWSYRFPGKDGELGASHAHLISVDNPFGMDPNDPVGQDDVLVSNPQLHLPIDKPVKMLLRAKDVNHQFAVPQFRVKMDMVPGMVTHFWFTPTRTGEFDVLCEQLCGMAHFAMRGRVVVNTQEDFDKWLDAQPTFEQTLTATKGDPVAGQALFATCTACHGAKGEGNRELNAPKLSGQADWYLVRQLQSFKAGVRGSNDQDAPAKQMIPFASMLADDAAVRNVVAYIKTLPEVRPAASVVGDPVRGKELYETCSACHGDTAKGIWATNAPRLSNMSDWYMARQLQHFRDGIRGGHPQDFHGAQMRSMAKVLADDQDVADVLDYIRTL</sequence>
<dbReference type="RefSeq" id="WP_161810294.1">
    <property type="nucleotide sequence ID" value="NZ_BLJN01000001.1"/>
</dbReference>
<evidence type="ECO:0000256" key="7">
    <source>
        <dbReference type="ARBA" id="ARBA00022723"/>
    </source>
</evidence>
<feature type="domain" description="Cytochrome c" evidence="18">
    <location>
        <begin position="364"/>
        <end position="450"/>
    </location>
</feature>
<dbReference type="GO" id="GO:0005507">
    <property type="term" value="F:copper ion binding"/>
    <property type="evidence" value="ECO:0007669"/>
    <property type="project" value="InterPro"/>
</dbReference>
<dbReference type="Pfam" id="PF00116">
    <property type="entry name" value="COX2"/>
    <property type="match status" value="1"/>
</dbReference>
<comment type="caution">
    <text evidence="19">The sequence shown here is derived from an EMBL/GenBank/DDBJ whole genome shotgun (WGS) entry which is preliminary data.</text>
</comment>
<dbReference type="SUPFAM" id="SSF81464">
    <property type="entry name" value="Cytochrome c oxidase subunit II-like, transmembrane region"/>
    <property type="match status" value="1"/>
</dbReference>
<evidence type="ECO:0000256" key="10">
    <source>
        <dbReference type="ARBA" id="ARBA00022989"/>
    </source>
</evidence>
<evidence type="ECO:0000256" key="11">
    <source>
        <dbReference type="ARBA" id="ARBA00023004"/>
    </source>
</evidence>
<proteinExistence type="inferred from homology"/>
<evidence type="ECO:0000256" key="8">
    <source>
        <dbReference type="ARBA" id="ARBA00022967"/>
    </source>
</evidence>
<dbReference type="GO" id="GO:0016020">
    <property type="term" value="C:membrane"/>
    <property type="evidence" value="ECO:0007669"/>
    <property type="project" value="UniProtKB-SubCell"/>
</dbReference>
<evidence type="ECO:0000256" key="2">
    <source>
        <dbReference type="ARBA" id="ARBA00007866"/>
    </source>
</evidence>
<keyword evidence="9" id="KW-0249">Electron transport</keyword>
<dbReference type="CDD" id="cd13919">
    <property type="entry name" value="CuRO_HCO_II_like_5"/>
    <property type="match status" value="1"/>
</dbReference>
<keyword evidence="13 16" id="KW-0472">Membrane</keyword>
<evidence type="ECO:0000313" key="19">
    <source>
        <dbReference type="EMBL" id="GFE78379.1"/>
    </source>
</evidence>
<evidence type="ECO:0000256" key="12">
    <source>
        <dbReference type="ARBA" id="ARBA00023008"/>
    </source>
</evidence>
<dbReference type="EC" id="7.1.1.9" evidence="3"/>
<dbReference type="PRINTS" id="PR01166">
    <property type="entry name" value="CYCOXIDASEII"/>
</dbReference>
<evidence type="ECO:0000259" key="17">
    <source>
        <dbReference type="PROSITE" id="PS50857"/>
    </source>
</evidence>
<gene>
    <name evidence="19" type="ORF">GCM10011487_03790</name>
</gene>